<evidence type="ECO:0000313" key="2">
    <source>
        <dbReference type="Proteomes" id="UP000265520"/>
    </source>
</evidence>
<proteinExistence type="predicted"/>
<protein>
    <submittedName>
        <fullName evidence="1">Uncharacterized protein</fullName>
    </submittedName>
</protein>
<comment type="caution">
    <text evidence="1">The sequence shown here is derived from an EMBL/GenBank/DDBJ whole genome shotgun (WGS) entry which is preliminary data.</text>
</comment>
<evidence type="ECO:0000313" key="1">
    <source>
        <dbReference type="EMBL" id="MCI11758.1"/>
    </source>
</evidence>
<reference evidence="1 2" key="1">
    <citation type="journal article" date="2018" name="Front. Plant Sci.">
        <title>Red Clover (Trifolium pratense) and Zigzag Clover (T. medium) - A Picture of Genomic Similarities and Differences.</title>
        <authorList>
            <person name="Dluhosova J."/>
            <person name="Istvanek J."/>
            <person name="Nedelnik J."/>
            <person name="Repkova J."/>
        </authorList>
    </citation>
    <scope>NUCLEOTIDE SEQUENCE [LARGE SCALE GENOMIC DNA]</scope>
    <source>
        <strain evidence="2">cv. 10/8</strain>
        <tissue evidence="1">Leaf</tissue>
    </source>
</reference>
<organism evidence="1 2">
    <name type="scientific">Trifolium medium</name>
    <dbReference type="NCBI Taxonomy" id="97028"/>
    <lineage>
        <taxon>Eukaryota</taxon>
        <taxon>Viridiplantae</taxon>
        <taxon>Streptophyta</taxon>
        <taxon>Embryophyta</taxon>
        <taxon>Tracheophyta</taxon>
        <taxon>Spermatophyta</taxon>
        <taxon>Magnoliopsida</taxon>
        <taxon>eudicotyledons</taxon>
        <taxon>Gunneridae</taxon>
        <taxon>Pentapetalae</taxon>
        <taxon>rosids</taxon>
        <taxon>fabids</taxon>
        <taxon>Fabales</taxon>
        <taxon>Fabaceae</taxon>
        <taxon>Papilionoideae</taxon>
        <taxon>50 kb inversion clade</taxon>
        <taxon>NPAAA clade</taxon>
        <taxon>Hologalegina</taxon>
        <taxon>IRL clade</taxon>
        <taxon>Trifolieae</taxon>
        <taxon>Trifolium</taxon>
    </lineage>
</organism>
<sequence length="50" mass="5599">GKPNLDKADWNKVENACDELWSSAFILICDLADEVLIIHSTRYIDASSAF</sequence>
<dbReference type="AlphaFoldDB" id="A0A392PI72"/>
<name>A0A392PI72_9FABA</name>
<keyword evidence="2" id="KW-1185">Reference proteome</keyword>
<accession>A0A392PI72</accession>
<dbReference type="Proteomes" id="UP000265520">
    <property type="component" value="Unassembled WGS sequence"/>
</dbReference>
<dbReference type="EMBL" id="LXQA010081386">
    <property type="protein sequence ID" value="MCI11758.1"/>
    <property type="molecule type" value="Genomic_DNA"/>
</dbReference>
<feature type="non-terminal residue" evidence="1">
    <location>
        <position position="1"/>
    </location>
</feature>